<accession>A0ACC1SYJ7</accession>
<comment type="caution">
    <text evidence="1">The sequence shown here is derived from an EMBL/GenBank/DDBJ whole genome shotgun (WGS) entry which is preliminary data.</text>
</comment>
<reference evidence="1" key="1">
    <citation type="submission" date="2022-08" db="EMBL/GenBank/DDBJ databases">
        <title>Genome Sequence of Fusarium decemcellulare.</title>
        <authorList>
            <person name="Buettner E."/>
        </authorList>
    </citation>
    <scope>NUCLEOTIDE SEQUENCE</scope>
    <source>
        <strain evidence="1">Babe19</strain>
    </source>
</reference>
<dbReference type="EMBL" id="JANRMS010000034">
    <property type="protein sequence ID" value="KAJ3548980.1"/>
    <property type="molecule type" value="Genomic_DNA"/>
</dbReference>
<evidence type="ECO:0000313" key="1">
    <source>
        <dbReference type="EMBL" id="KAJ3548980.1"/>
    </source>
</evidence>
<gene>
    <name evidence="1" type="ORF">NM208_g744</name>
</gene>
<organism evidence="1 2">
    <name type="scientific">Fusarium decemcellulare</name>
    <dbReference type="NCBI Taxonomy" id="57161"/>
    <lineage>
        <taxon>Eukaryota</taxon>
        <taxon>Fungi</taxon>
        <taxon>Dikarya</taxon>
        <taxon>Ascomycota</taxon>
        <taxon>Pezizomycotina</taxon>
        <taxon>Sordariomycetes</taxon>
        <taxon>Hypocreomycetidae</taxon>
        <taxon>Hypocreales</taxon>
        <taxon>Nectriaceae</taxon>
        <taxon>Fusarium</taxon>
        <taxon>Fusarium decemcellulare species complex</taxon>
    </lineage>
</organism>
<sequence>MITANATRIIRRWDDTLAKLEAISARPETMVVHDQNGKVLLTQEFALDYNGEPNVYTHRSRTQRLMYDYALQVGVEFVFGKRITDYWEDAARAGIYIDGEKIEADAVVAADGVRSKARRYVTGIDENPKRSGFAVYRSWFSMDALDDELTRGFATCGKDMNCIWIGTDIHAIVTTNNNLRSVTAFVTHKDDYTLEESWSTPGRTEDMLKVVADWDPRLRAVIEKVPDGAIIDYKLLWRDPVQQWTSKNGRLLLVGDAAHPHLATSGAGGGQAIEDGATLAALIDRSGRKDIPMAFKAFEKLRYERNCLTQRMGWETRHKWHQTDWERFANNPEYLKLPQPAWLYGSDAEAYGYDNYDAVVSHIKIGTPFHNTNIMEGYIHEDWTVNDLMNMERKVGNKDTYLVK</sequence>
<dbReference type="Proteomes" id="UP001148629">
    <property type="component" value="Unassembled WGS sequence"/>
</dbReference>
<keyword evidence="2" id="KW-1185">Reference proteome</keyword>
<protein>
    <submittedName>
        <fullName evidence="1">Uncharacterized protein</fullName>
    </submittedName>
</protein>
<evidence type="ECO:0000313" key="2">
    <source>
        <dbReference type="Proteomes" id="UP001148629"/>
    </source>
</evidence>
<name>A0ACC1SYJ7_9HYPO</name>
<proteinExistence type="predicted"/>